<reference evidence="1" key="1">
    <citation type="submission" date="2014-09" db="EMBL/GenBank/DDBJ databases">
        <authorList>
            <person name="Magalhaes I.L.F."/>
            <person name="Oliveira U."/>
            <person name="Santos F.R."/>
            <person name="Vidigal T.H.D.A."/>
            <person name="Brescovit A.D."/>
            <person name="Santos A.J."/>
        </authorList>
    </citation>
    <scope>NUCLEOTIDE SEQUENCE</scope>
    <source>
        <tissue evidence="1">Shoot tissue taken approximately 20 cm above the soil surface</tissue>
    </source>
</reference>
<name>A0A0A9FL13_ARUDO</name>
<reference evidence="1" key="2">
    <citation type="journal article" date="2015" name="Data Brief">
        <title>Shoot transcriptome of the giant reed, Arundo donax.</title>
        <authorList>
            <person name="Barrero R.A."/>
            <person name="Guerrero F.D."/>
            <person name="Moolhuijzen P."/>
            <person name="Goolsby J.A."/>
            <person name="Tidwell J."/>
            <person name="Bellgard S.E."/>
            <person name="Bellgard M.I."/>
        </authorList>
    </citation>
    <scope>NUCLEOTIDE SEQUENCE</scope>
    <source>
        <tissue evidence="1">Shoot tissue taken approximately 20 cm above the soil surface</tissue>
    </source>
</reference>
<dbReference type="AlphaFoldDB" id="A0A0A9FL13"/>
<dbReference type="EMBL" id="GBRH01187070">
    <property type="protein sequence ID" value="JAE10826.1"/>
    <property type="molecule type" value="Transcribed_RNA"/>
</dbReference>
<proteinExistence type="predicted"/>
<evidence type="ECO:0000313" key="1">
    <source>
        <dbReference type="EMBL" id="JAE10826.1"/>
    </source>
</evidence>
<accession>A0A0A9FL13</accession>
<protein>
    <submittedName>
        <fullName evidence="1">Uncharacterized protein</fullName>
    </submittedName>
</protein>
<organism evidence="1">
    <name type="scientific">Arundo donax</name>
    <name type="common">Giant reed</name>
    <name type="synonym">Donax arundinaceus</name>
    <dbReference type="NCBI Taxonomy" id="35708"/>
    <lineage>
        <taxon>Eukaryota</taxon>
        <taxon>Viridiplantae</taxon>
        <taxon>Streptophyta</taxon>
        <taxon>Embryophyta</taxon>
        <taxon>Tracheophyta</taxon>
        <taxon>Spermatophyta</taxon>
        <taxon>Magnoliopsida</taxon>
        <taxon>Liliopsida</taxon>
        <taxon>Poales</taxon>
        <taxon>Poaceae</taxon>
        <taxon>PACMAD clade</taxon>
        <taxon>Arundinoideae</taxon>
        <taxon>Arundineae</taxon>
        <taxon>Arundo</taxon>
    </lineage>
</organism>
<sequence>MLTLYMYVMISICYHLQLMSM</sequence>